<dbReference type="KEGG" id="haby:HLVA_11910"/>
<organism evidence="1 2">
    <name type="scientific">Haliovirga abyssi</name>
    <dbReference type="NCBI Taxonomy" id="2996794"/>
    <lineage>
        <taxon>Bacteria</taxon>
        <taxon>Fusobacteriati</taxon>
        <taxon>Fusobacteriota</taxon>
        <taxon>Fusobacteriia</taxon>
        <taxon>Fusobacteriales</taxon>
        <taxon>Haliovirgaceae</taxon>
        <taxon>Haliovirga</taxon>
    </lineage>
</organism>
<dbReference type="EMBL" id="AP027059">
    <property type="protein sequence ID" value="BDU50622.1"/>
    <property type="molecule type" value="Genomic_DNA"/>
</dbReference>
<protein>
    <recommendedName>
        <fullName evidence="3">Molecular chaperone</fullName>
    </recommendedName>
</protein>
<keyword evidence="2" id="KW-1185">Reference proteome</keyword>
<evidence type="ECO:0000313" key="1">
    <source>
        <dbReference type="EMBL" id="BDU50622.1"/>
    </source>
</evidence>
<dbReference type="Gene3D" id="3.30.420.40">
    <property type="match status" value="2"/>
</dbReference>
<sequence>MNGRYTKRELIKMTVYELQKICNREKLVKGYTKFNDRESLINIILRYRGLEERLFINNLSYENYFKLQEYFLECESTKLKDINVEVPAKIQLYKGLGVTVNDNYRIKSSGLEEGNALVVDPKNKYIYGVFNLVRVENRKDEFYLLGDKSLFRFNEVWKKSYEIIFLNKKSSDYLYKVVNEENELSLMALEYNNVIIPEIEIRELEKTSSVLCIDFGTSNTALGVYLDENYIESLPSNLILNNQIKLNDINFVKFKDVSREKEKIVEIVPSLIYVRNILSDGVEYLYGYEAQKRIKSKDYITMATTFREIKRWVGNYNKEEEIQDENSNILKVKRGEIIRSFLKYVINEAESQFKCRFKNLHLTTPVKLSNQYIKMFKELLYDYEIEEKETLNEGMAVLYNTIFSQISKNNFDDDEEYKGLVIDSGGGTTDLSSCSYRINEGEISYNVSIKTGFENGDTNFGGNNITYRIMQFMKIILSNYYKEEKLLTIDDLISYSEGDIFRVIDDCGINKVYEKLEDEYIKAENIVPTRYREYENRTLDEYKKVKNNFYFLWELSEMMKKDFFQKTNILRNKFESISQDEKESDMQITQLNRWNLSVARKERLELIEEFPEVIFNVKEIIKLIKGDIYEVIRKFLEPYYENKELTEYSIIKLSGQSSKIDIFKEAIKEFVPGRSIEFKQKNNENSFELKLACLRGVINYINNKRNGRIVMEIRNDIPVVPYSIVSHTFTGEEKELFEGQRRLDKLTGYISRPISAREIKFYLKDIEGKVKRQYIYKNDLSGLEAIKVEELEEKYKGYINQEDTDNMKNGEIRYFIVSEEESWGFYVVPIIRKEEQLYINRSKFFDFDYEIDEYDFFNGLK</sequence>
<dbReference type="SUPFAM" id="SSF53067">
    <property type="entry name" value="Actin-like ATPase domain"/>
    <property type="match status" value="2"/>
</dbReference>
<dbReference type="Gene3D" id="3.90.640.10">
    <property type="entry name" value="Actin, Chain A, domain 4"/>
    <property type="match status" value="1"/>
</dbReference>
<dbReference type="RefSeq" id="WP_307903486.1">
    <property type="nucleotide sequence ID" value="NZ_AP027059.1"/>
</dbReference>
<dbReference type="Proteomes" id="UP001321582">
    <property type="component" value="Chromosome"/>
</dbReference>
<dbReference type="InterPro" id="IPR043129">
    <property type="entry name" value="ATPase_NBD"/>
</dbReference>
<name>A0AAU9DL26_9FUSO</name>
<dbReference type="PANTHER" id="PTHR42749:SF1">
    <property type="entry name" value="CELL SHAPE-DETERMINING PROTEIN MREB"/>
    <property type="match status" value="1"/>
</dbReference>
<evidence type="ECO:0008006" key="3">
    <source>
        <dbReference type="Google" id="ProtNLM"/>
    </source>
</evidence>
<gene>
    <name evidence="1" type="ORF">HLVA_11910</name>
</gene>
<proteinExistence type="predicted"/>
<reference evidence="1 2" key="1">
    <citation type="submission" date="2022-11" db="EMBL/GenBank/DDBJ databases">
        <title>Haliovirga abyssi gen. nov., sp. nov., a mesophilic fermentative bacterium isolated from the Iheya North hydrothermal field and the proposal of Haliovirgaceae fam. nov.</title>
        <authorList>
            <person name="Miyazaki U."/>
            <person name="Tame A."/>
            <person name="Miyazaki J."/>
            <person name="Takai K."/>
            <person name="Sawayama S."/>
            <person name="Kitajima M."/>
            <person name="Okamoto A."/>
            <person name="Nakagawa S."/>
        </authorList>
    </citation>
    <scope>NUCLEOTIDE SEQUENCE [LARGE SCALE GENOMIC DNA]</scope>
    <source>
        <strain evidence="1 2">IC12</strain>
    </source>
</reference>
<accession>A0AAU9DL26</accession>
<dbReference type="PANTHER" id="PTHR42749">
    <property type="entry name" value="CELL SHAPE-DETERMINING PROTEIN MREB"/>
    <property type="match status" value="1"/>
</dbReference>
<dbReference type="AlphaFoldDB" id="A0AAU9DL26"/>
<evidence type="ECO:0000313" key="2">
    <source>
        <dbReference type="Proteomes" id="UP001321582"/>
    </source>
</evidence>